<proteinExistence type="predicted"/>
<dbReference type="GO" id="GO:0004077">
    <property type="term" value="F:biotin--[biotin carboxyl-carrier protein] ligase activity"/>
    <property type="evidence" value="ECO:0007669"/>
    <property type="project" value="UniProtKB-EC"/>
</dbReference>
<dbReference type="NCBIfam" id="TIGR00121">
    <property type="entry name" value="birA_ligase"/>
    <property type="match status" value="1"/>
</dbReference>
<accession>A0A7C5HBL9</accession>
<reference evidence="3" key="1">
    <citation type="journal article" date="2020" name="mSystems">
        <title>Genome- and Community-Level Interaction Insights into Carbon Utilization and Element Cycling Functions of Hydrothermarchaeota in Hydrothermal Sediment.</title>
        <authorList>
            <person name="Zhou Z."/>
            <person name="Liu Y."/>
            <person name="Xu W."/>
            <person name="Pan J."/>
            <person name="Luo Z.H."/>
            <person name="Li M."/>
        </authorList>
    </citation>
    <scope>NUCLEOTIDE SEQUENCE [LARGE SCALE GENOMIC DNA]</scope>
    <source>
        <strain evidence="3">HyVt-74</strain>
    </source>
</reference>
<dbReference type="GO" id="GO:0005737">
    <property type="term" value="C:cytoplasm"/>
    <property type="evidence" value="ECO:0007669"/>
    <property type="project" value="TreeGrafter"/>
</dbReference>
<dbReference type="Gene3D" id="3.30.930.10">
    <property type="entry name" value="Bira Bifunctional Protein, Domain 2"/>
    <property type="match status" value="1"/>
</dbReference>
<dbReference type="EC" id="6.3.4.15" evidence="3"/>
<dbReference type="InterPro" id="IPR045864">
    <property type="entry name" value="aa-tRNA-synth_II/BPL/LPL"/>
</dbReference>
<dbReference type="SUPFAM" id="SSF55681">
    <property type="entry name" value="Class II aaRS and biotin synthetases"/>
    <property type="match status" value="1"/>
</dbReference>
<dbReference type="CDD" id="cd16442">
    <property type="entry name" value="BPL"/>
    <property type="match status" value="1"/>
</dbReference>
<gene>
    <name evidence="3" type="ORF">ENL19_01960</name>
</gene>
<dbReference type="EMBL" id="DRTB01000146">
    <property type="protein sequence ID" value="HHE04810.1"/>
    <property type="molecule type" value="Genomic_DNA"/>
</dbReference>
<sequence length="215" mass="24298">MKIFRFSQIDSTNDFARKNINKIEIPSIIISKVQNKGRGRFGRMWASPLGGLYFSFVTEWKGPPLPLIVPLAISDVLAELGVDVSIRWPNDIFFQGRKVGGVLIEEVSGKMVIGIGINVNNRVEDLPETLRERTISLIEIREQNYRLEEMALKISKAILKLRYSKQDNILSKYLKKLEGIGKECEILQGKRILKGTMEGVDINGNLNLIVNGKKN</sequence>
<name>A0A7C5HBL9_UNCW3</name>
<dbReference type="InterPro" id="IPR004408">
    <property type="entry name" value="Biotin_CoA_COase_ligase"/>
</dbReference>
<feature type="domain" description="BPL/LPL catalytic" evidence="2">
    <location>
        <begin position="1"/>
        <end position="166"/>
    </location>
</feature>
<organism evidence="3">
    <name type="scientific">candidate division WOR-3 bacterium</name>
    <dbReference type="NCBI Taxonomy" id="2052148"/>
    <lineage>
        <taxon>Bacteria</taxon>
        <taxon>Bacteria division WOR-3</taxon>
    </lineage>
</organism>
<dbReference type="PROSITE" id="PS51733">
    <property type="entry name" value="BPL_LPL_CATALYTIC"/>
    <property type="match status" value="1"/>
</dbReference>
<protein>
    <submittedName>
        <fullName evidence="3">Biotin--[acetyl-CoA-carboxylase] ligase</fullName>
        <ecNumber evidence="3">6.3.4.15</ecNumber>
    </submittedName>
</protein>
<feature type="non-terminal residue" evidence="3">
    <location>
        <position position="215"/>
    </location>
</feature>
<comment type="caution">
    <text evidence="3">The sequence shown here is derived from an EMBL/GenBank/DDBJ whole genome shotgun (WGS) entry which is preliminary data.</text>
</comment>
<dbReference type="PANTHER" id="PTHR12835:SF5">
    <property type="entry name" value="BIOTIN--PROTEIN LIGASE"/>
    <property type="match status" value="1"/>
</dbReference>
<evidence type="ECO:0000313" key="3">
    <source>
        <dbReference type="EMBL" id="HHE04810.1"/>
    </source>
</evidence>
<evidence type="ECO:0000259" key="2">
    <source>
        <dbReference type="PROSITE" id="PS51733"/>
    </source>
</evidence>
<dbReference type="AlphaFoldDB" id="A0A7C5HBL9"/>
<dbReference type="InterPro" id="IPR004143">
    <property type="entry name" value="BPL_LPL_catalytic"/>
</dbReference>
<dbReference type="PANTHER" id="PTHR12835">
    <property type="entry name" value="BIOTIN PROTEIN LIGASE"/>
    <property type="match status" value="1"/>
</dbReference>
<dbReference type="Pfam" id="PF03099">
    <property type="entry name" value="BPL_LplA_LipB"/>
    <property type="match status" value="1"/>
</dbReference>
<evidence type="ECO:0000256" key="1">
    <source>
        <dbReference type="ARBA" id="ARBA00022598"/>
    </source>
</evidence>
<keyword evidence="1 3" id="KW-0436">Ligase</keyword>
<dbReference type="Proteomes" id="UP000886110">
    <property type="component" value="Unassembled WGS sequence"/>
</dbReference>